<comment type="caution">
    <text evidence="2">The sequence shown here is derived from an EMBL/GenBank/DDBJ whole genome shotgun (WGS) entry which is preliminary data.</text>
</comment>
<evidence type="ECO:0000256" key="1">
    <source>
        <dbReference type="SAM" id="Phobius"/>
    </source>
</evidence>
<sequence length="89" mass="9747">MREFVVYTGLRLVLFAAAFVLVAGVWGLAADGVPVLWAAVIAFVVSGVASFFVLDRHREAFARRVQARAERATARFEEMTAREDDDGSA</sequence>
<keyword evidence="1" id="KW-0472">Membrane</keyword>
<dbReference type="RefSeq" id="WP_192144157.1">
    <property type="nucleotide sequence ID" value="NZ_JACYXZ010000004.1"/>
</dbReference>
<evidence type="ECO:0000313" key="3">
    <source>
        <dbReference type="Proteomes" id="UP000616839"/>
    </source>
</evidence>
<dbReference type="AlphaFoldDB" id="A0A927K5T1"/>
<accession>A0A927K5T1</accession>
<dbReference type="EMBL" id="JACYXZ010000004">
    <property type="protein sequence ID" value="MBD8870817.1"/>
    <property type="molecule type" value="Genomic_DNA"/>
</dbReference>
<feature type="transmembrane region" description="Helical" evidence="1">
    <location>
        <begin position="12"/>
        <end position="29"/>
    </location>
</feature>
<organism evidence="2 3">
    <name type="scientific">Nocardioides donggukensis</name>
    <dbReference type="NCBI Taxonomy" id="2774019"/>
    <lineage>
        <taxon>Bacteria</taxon>
        <taxon>Bacillati</taxon>
        <taxon>Actinomycetota</taxon>
        <taxon>Actinomycetes</taxon>
        <taxon>Propionibacteriales</taxon>
        <taxon>Nocardioidaceae</taxon>
        <taxon>Nocardioides</taxon>
    </lineage>
</organism>
<gene>
    <name evidence="2" type="ORF">IE331_14405</name>
</gene>
<reference evidence="2" key="1">
    <citation type="submission" date="2020-09" db="EMBL/GenBank/DDBJ databases">
        <title>Nocardioides sp. strain MJB4 16S ribosomal RNA gene Genome sequencing and assembly.</title>
        <authorList>
            <person name="Kim I."/>
        </authorList>
    </citation>
    <scope>NUCLEOTIDE SEQUENCE</scope>
    <source>
        <strain evidence="2">MJB4</strain>
    </source>
</reference>
<dbReference type="Proteomes" id="UP000616839">
    <property type="component" value="Unassembled WGS sequence"/>
</dbReference>
<feature type="transmembrane region" description="Helical" evidence="1">
    <location>
        <begin position="35"/>
        <end position="54"/>
    </location>
</feature>
<proteinExistence type="predicted"/>
<keyword evidence="1" id="KW-1133">Transmembrane helix</keyword>
<dbReference type="InterPro" id="IPR025323">
    <property type="entry name" value="DUF4229"/>
</dbReference>
<dbReference type="Pfam" id="PF14012">
    <property type="entry name" value="DUF4229"/>
    <property type="match status" value="1"/>
</dbReference>
<evidence type="ECO:0000313" key="2">
    <source>
        <dbReference type="EMBL" id="MBD8870817.1"/>
    </source>
</evidence>
<keyword evidence="3" id="KW-1185">Reference proteome</keyword>
<protein>
    <submittedName>
        <fullName evidence="2">DUF4229 domain-containing protein</fullName>
    </submittedName>
</protein>
<name>A0A927K5T1_9ACTN</name>
<keyword evidence="1" id="KW-0812">Transmembrane</keyword>